<gene>
    <name evidence="1" type="ORF">PMF13cell1_04860</name>
</gene>
<name>A0A4P6M448_9FIRM</name>
<dbReference type="InterPro" id="IPR043743">
    <property type="entry name" value="DUF5688"/>
</dbReference>
<dbReference type="KEGG" id="bpro:PMF13cell1_04860"/>
<dbReference type="AlphaFoldDB" id="A0A4P6M448"/>
<protein>
    <submittedName>
        <fullName evidence="1">Uncharacterized protein</fullName>
    </submittedName>
</protein>
<evidence type="ECO:0000313" key="1">
    <source>
        <dbReference type="EMBL" id="QBE99286.1"/>
    </source>
</evidence>
<organism evidence="1 2">
    <name type="scientific">Blautia producta</name>
    <dbReference type="NCBI Taxonomy" id="33035"/>
    <lineage>
        <taxon>Bacteria</taxon>
        <taxon>Bacillati</taxon>
        <taxon>Bacillota</taxon>
        <taxon>Clostridia</taxon>
        <taxon>Lachnospirales</taxon>
        <taxon>Lachnospiraceae</taxon>
        <taxon>Blautia</taxon>
    </lineage>
</organism>
<evidence type="ECO:0000313" key="2">
    <source>
        <dbReference type="Proteomes" id="UP000289794"/>
    </source>
</evidence>
<dbReference type="Pfam" id="PF18941">
    <property type="entry name" value="DUF5688"/>
    <property type="match status" value="1"/>
</dbReference>
<reference evidence="1 2" key="1">
    <citation type="submission" date="2019-01" db="EMBL/GenBank/DDBJ databases">
        <title>PMF-metabolizing Aryl O-demethylase.</title>
        <authorList>
            <person name="Kim M."/>
        </authorList>
    </citation>
    <scope>NUCLEOTIDE SEQUENCE [LARGE SCALE GENOMIC DNA]</scope>
    <source>
        <strain evidence="1 2">PMF1</strain>
    </source>
</reference>
<proteinExistence type="predicted"/>
<dbReference type="Proteomes" id="UP000289794">
    <property type="component" value="Chromosome"/>
</dbReference>
<accession>A0A4P6M448</accession>
<dbReference type="EMBL" id="CP035945">
    <property type="protein sequence ID" value="QBE99286.1"/>
    <property type="molecule type" value="Genomic_DNA"/>
</dbReference>
<sequence length="64" mass="7487">MESRVCILLRPYLSLCILVPDSGQFSKKELETMVREVNETQVEDEEVLSQNVYYYDSKKEALIL</sequence>
<dbReference type="RefSeq" id="WP_130182423.1">
    <property type="nucleotide sequence ID" value="NZ_CP035945.1"/>
</dbReference>